<keyword evidence="10" id="KW-1185">Reference proteome</keyword>
<dbReference type="Pfam" id="PF00385">
    <property type="entry name" value="Chromo"/>
    <property type="match status" value="1"/>
</dbReference>
<feature type="region of interest" description="Disordered" evidence="7">
    <location>
        <begin position="284"/>
        <end position="353"/>
    </location>
</feature>
<dbReference type="Gene3D" id="1.25.40.20">
    <property type="entry name" value="Ankyrin repeat-containing domain"/>
    <property type="match status" value="1"/>
</dbReference>
<dbReference type="InterPro" id="IPR023779">
    <property type="entry name" value="Chromodomain_CS"/>
</dbReference>
<dbReference type="InterPro" id="IPR023780">
    <property type="entry name" value="Chromo_domain"/>
</dbReference>
<dbReference type="InterPro" id="IPR000953">
    <property type="entry name" value="Chromo/chromo_shadow_dom"/>
</dbReference>
<feature type="compositionally biased region" description="Basic and acidic residues" evidence="7">
    <location>
        <begin position="186"/>
        <end position="208"/>
    </location>
</feature>
<feature type="region of interest" description="Disordered" evidence="7">
    <location>
        <begin position="170"/>
        <end position="250"/>
    </location>
</feature>
<evidence type="ECO:0000256" key="7">
    <source>
        <dbReference type="SAM" id="MobiDB-lite"/>
    </source>
</evidence>
<feature type="region of interest" description="Disordered" evidence="7">
    <location>
        <begin position="448"/>
        <end position="474"/>
    </location>
</feature>
<dbReference type="PANTHER" id="PTHR24166">
    <property type="entry name" value="ROLLING PEBBLES, ISOFORM B"/>
    <property type="match status" value="1"/>
</dbReference>
<keyword evidence="3 5" id="KW-0040">ANK repeat</keyword>
<sequence>MRQQFKGHAFTPVKWTNPFDPLPVCADMADGKARMGDENDVITPKLYSHSESEPELFEVERILGKIKTNGKVQYKIRWKGFGPEEDTWEPTKNLASCQDLIEEFERKQTELAKKRSEERKMKQLLMEGRIDSSESSEDTNSPYPANFKNTFWKELEAGRVNVFDNDMYSKVKSKRASSKAKSSNDNNDKDRKTDKRGNNSDSKGDFSKKNKNQTCGSTSEPCSKSGRTSTPKNRSRLRVISNTSESEDIASRAPRLFSASDTSDTDSVKGALNIIIKKIPHIASDTSESESLQTSPAYSVQSKDTGKGSKSKKKKHHKHHKHKKDRGASSPKRRKLSQKSEIENQHCADITDEHDIDSVRDVLATPRYDSEEIHEFEDSNECNLESMVLSESMATANETHSGKSSASEFFVPKNVDLSLQVSSNGSQLIDLPINNAINNSVHFDQKDFTNTNTSLNNNNNKNNNYNSCSDNKNQHDQISDSGLFSSFTDSMLSQPFCRQNSDTVDSGVYSPMSDKSNMSLQKQSGFAGAILPILSDEGKNHSRESGNDLDLELELDDLDWDLFDTEVTMEPVNISDEEFSAAVWQGDYALVKRALFGDRKYSLEARDENTCTLLMHSVQHGHDDISNLLVDNGADINARSHNGWTPLMFACQTAGVSTVNLLLELGAPVNVAAVDGVTPLIVAARRGHAQIFWLLLECGANFNTVTHARHSALEIVRALFYTDLENVLNNHIHRVMSAFDKQVSITLNETASIVSALFPAQIFNVCEGSCFQFAFHHSLLPPNSGVGNLLFIAQAEFTSEDVKCRLYGPCAVKSVCLNGQPLAQLTESGNFVMAFSPLVGGRNIITINTATAKGAKSKLIMCAYKTQLLQV</sequence>
<dbReference type="EMBL" id="JAIWYP010000012">
    <property type="protein sequence ID" value="KAH3724227.1"/>
    <property type="molecule type" value="Genomic_DNA"/>
</dbReference>
<dbReference type="GO" id="GO:0005634">
    <property type="term" value="C:nucleus"/>
    <property type="evidence" value="ECO:0007669"/>
    <property type="project" value="UniProtKB-SubCell"/>
</dbReference>
<keyword evidence="2" id="KW-0677">Repeat</keyword>
<dbReference type="InterPro" id="IPR050889">
    <property type="entry name" value="Dendritic_Spine_Reg/Scaffold"/>
</dbReference>
<feature type="repeat" description="ANK" evidence="5">
    <location>
        <begin position="642"/>
        <end position="674"/>
    </location>
</feature>
<comment type="subcellular location">
    <subcellularLocation>
        <location evidence="1">Nucleus</location>
    </subcellularLocation>
</comment>
<evidence type="ECO:0000256" key="6">
    <source>
        <dbReference type="SAM" id="Coils"/>
    </source>
</evidence>
<accession>A0A9D4HKY7</accession>
<feature type="coiled-coil region" evidence="6">
    <location>
        <begin position="94"/>
        <end position="121"/>
    </location>
</feature>
<dbReference type="SMART" id="SM00298">
    <property type="entry name" value="CHROMO"/>
    <property type="match status" value="1"/>
</dbReference>
<feature type="compositionally biased region" description="Basic residues" evidence="7">
    <location>
        <begin position="309"/>
        <end position="337"/>
    </location>
</feature>
<keyword evidence="4" id="KW-0539">Nucleus</keyword>
<dbReference type="SUPFAM" id="SSF54160">
    <property type="entry name" value="Chromo domain-like"/>
    <property type="match status" value="1"/>
</dbReference>
<dbReference type="PANTHER" id="PTHR24166:SF47">
    <property type="entry name" value="M-PHASE PHOSPHOPROTEIN 8"/>
    <property type="match status" value="1"/>
</dbReference>
<comment type="caution">
    <text evidence="9">The sequence shown here is derived from an EMBL/GenBank/DDBJ whole genome shotgun (WGS) entry which is preliminary data.</text>
</comment>
<gene>
    <name evidence="9" type="ORF">DPMN_050041</name>
</gene>
<feature type="compositionally biased region" description="Low complexity" evidence="7">
    <location>
        <begin position="449"/>
        <end position="471"/>
    </location>
</feature>
<dbReference type="Proteomes" id="UP000828390">
    <property type="component" value="Unassembled WGS sequence"/>
</dbReference>
<dbReference type="PROSITE" id="PS50297">
    <property type="entry name" value="ANK_REP_REGION"/>
    <property type="match status" value="3"/>
</dbReference>
<feature type="compositionally biased region" description="Polar residues" evidence="7">
    <location>
        <begin position="284"/>
        <end position="303"/>
    </location>
</feature>
<dbReference type="PROSITE" id="PS50013">
    <property type="entry name" value="CHROMO_2"/>
    <property type="match status" value="1"/>
</dbReference>
<keyword evidence="6" id="KW-0175">Coiled coil</keyword>
<feature type="repeat" description="ANK" evidence="5">
    <location>
        <begin position="609"/>
        <end position="641"/>
    </location>
</feature>
<evidence type="ECO:0000256" key="4">
    <source>
        <dbReference type="ARBA" id="ARBA00023242"/>
    </source>
</evidence>
<dbReference type="InterPro" id="IPR036770">
    <property type="entry name" value="Ankyrin_rpt-contain_sf"/>
</dbReference>
<reference evidence="9" key="1">
    <citation type="journal article" date="2019" name="bioRxiv">
        <title>The Genome of the Zebra Mussel, Dreissena polymorpha: A Resource for Invasive Species Research.</title>
        <authorList>
            <person name="McCartney M.A."/>
            <person name="Auch B."/>
            <person name="Kono T."/>
            <person name="Mallez S."/>
            <person name="Zhang Y."/>
            <person name="Obille A."/>
            <person name="Becker A."/>
            <person name="Abrahante J.E."/>
            <person name="Garbe J."/>
            <person name="Badalamenti J.P."/>
            <person name="Herman A."/>
            <person name="Mangelson H."/>
            <person name="Liachko I."/>
            <person name="Sullivan S."/>
            <person name="Sone E.D."/>
            <person name="Koren S."/>
            <person name="Silverstein K.A.T."/>
            <person name="Beckman K.B."/>
            <person name="Gohl D.M."/>
        </authorList>
    </citation>
    <scope>NUCLEOTIDE SEQUENCE</scope>
    <source>
        <strain evidence="9">Duluth1</strain>
        <tissue evidence="9">Whole animal</tissue>
    </source>
</reference>
<reference evidence="9" key="2">
    <citation type="submission" date="2020-11" db="EMBL/GenBank/DDBJ databases">
        <authorList>
            <person name="McCartney M.A."/>
            <person name="Auch B."/>
            <person name="Kono T."/>
            <person name="Mallez S."/>
            <person name="Becker A."/>
            <person name="Gohl D.M."/>
            <person name="Silverstein K.A.T."/>
            <person name="Koren S."/>
            <person name="Bechman K.B."/>
            <person name="Herman A."/>
            <person name="Abrahante J.E."/>
            <person name="Garbe J."/>
        </authorList>
    </citation>
    <scope>NUCLEOTIDE SEQUENCE</scope>
    <source>
        <strain evidence="9">Duluth1</strain>
        <tissue evidence="9">Whole animal</tissue>
    </source>
</reference>
<dbReference type="Pfam" id="PF00023">
    <property type="entry name" value="Ank"/>
    <property type="match status" value="1"/>
</dbReference>
<protein>
    <recommendedName>
        <fullName evidence="8">Chromo domain-containing protein</fullName>
    </recommendedName>
</protein>
<dbReference type="AlphaFoldDB" id="A0A9D4HKY7"/>
<evidence type="ECO:0000256" key="2">
    <source>
        <dbReference type="ARBA" id="ARBA00022737"/>
    </source>
</evidence>
<dbReference type="Pfam" id="PF12796">
    <property type="entry name" value="Ank_2"/>
    <property type="match status" value="1"/>
</dbReference>
<dbReference type="CDD" id="cd00024">
    <property type="entry name" value="CD_CSD"/>
    <property type="match status" value="1"/>
</dbReference>
<dbReference type="Gene3D" id="2.40.50.40">
    <property type="match status" value="1"/>
</dbReference>
<evidence type="ECO:0000259" key="8">
    <source>
        <dbReference type="PROSITE" id="PS50013"/>
    </source>
</evidence>
<dbReference type="SUPFAM" id="SSF48403">
    <property type="entry name" value="Ankyrin repeat"/>
    <property type="match status" value="1"/>
</dbReference>
<evidence type="ECO:0000256" key="3">
    <source>
        <dbReference type="ARBA" id="ARBA00023043"/>
    </source>
</evidence>
<dbReference type="InterPro" id="IPR002110">
    <property type="entry name" value="Ankyrin_rpt"/>
</dbReference>
<feature type="compositionally biased region" description="Basic and acidic residues" evidence="7">
    <location>
        <begin position="338"/>
        <end position="353"/>
    </location>
</feature>
<evidence type="ECO:0000256" key="5">
    <source>
        <dbReference type="PROSITE-ProRule" id="PRU00023"/>
    </source>
</evidence>
<proteinExistence type="predicted"/>
<dbReference type="InterPro" id="IPR016197">
    <property type="entry name" value="Chromo-like_dom_sf"/>
</dbReference>
<name>A0A9D4HKY7_DREPO</name>
<evidence type="ECO:0000256" key="1">
    <source>
        <dbReference type="ARBA" id="ARBA00004123"/>
    </source>
</evidence>
<feature type="repeat" description="ANK" evidence="5">
    <location>
        <begin position="675"/>
        <end position="707"/>
    </location>
</feature>
<dbReference type="SMART" id="SM00248">
    <property type="entry name" value="ANK"/>
    <property type="match status" value="3"/>
</dbReference>
<organism evidence="9 10">
    <name type="scientific">Dreissena polymorpha</name>
    <name type="common">Zebra mussel</name>
    <name type="synonym">Mytilus polymorpha</name>
    <dbReference type="NCBI Taxonomy" id="45954"/>
    <lineage>
        <taxon>Eukaryota</taxon>
        <taxon>Metazoa</taxon>
        <taxon>Spiralia</taxon>
        <taxon>Lophotrochozoa</taxon>
        <taxon>Mollusca</taxon>
        <taxon>Bivalvia</taxon>
        <taxon>Autobranchia</taxon>
        <taxon>Heteroconchia</taxon>
        <taxon>Euheterodonta</taxon>
        <taxon>Imparidentia</taxon>
        <taxon>Neoheterodontei</taxon>
        <taxon>Myida</taxon>
        <taxon>Dreissenoidea</taxon>
        <taxon>Dreissenidae</taxon>
        <taxon>Dreissena</taxon>
    </lineage>
</organism>
<dbReference type="PROSITE" id="PS00598">
    <property type="entry name" value="CHROMO_1"/>
    <property type="match status" value="1"/>
</dbReference>
<feature type="domain" description="Chromo" evidence="8">
    <location>
        <begin position="57"/>
        <end position="116"/>
    </location>
</feature>
<evidence type="ECO:0000313" key="10">
    <source>
        <dbReference type="Proteomes" id="UP000828390"/>
    </source>
</evidence>
<evidence type="ECO:0000313" key="9">
    <source>
        <dbReference type="EMBL" id="KAH3724227.1"/>
    </source>
</evidence>
<feature type="compositionally biased region" description="Polar residues" evidence="7">
    <location>
        <begin position="212"/>
        <end position="232"/>
    </location>
</feature>
<dbReference type="PROSITE" id="PS50088">
    <property type="entry name" value="ANK_REPEAT"/>
    <property type="match status" value="3"/>
</dbReference>